<gene>
    <name evidence="2" type="ORF">CCMP2556_LOCUS3535</name>
</gene>
<evidence type="ECO:0000313" key="3">
    <source>
        <dbReference type="Proteomes" id="UP001642484"/>
    </source>
</evidence>
<name>A0ABP0HWU4_9DINO</name>
<dbReference type="EMBL" id="CAXAMN010001404">
    <property type="protein sequence ID" value="CAK8994158.1"/>
    <property type="molecule type" value="Genomic_DNA"/>
</dbReference>
<reference evidence="2 3" key="1">
    <citation type="submission" date="2024-02" db="EMBL/GenBank/DDBJ databases">
        <authorList>
            <person name="Chen Y."/>
            <person name="Shah S."/>
            <person name="Dougan E. K."/>
            <person name="Thang M."/>
            <person name="Chan C."/>
        </authorList>
    </citation>
    <scope>NUCLEOTIDE SEQUENCE [LARGE SCALE GENOMIC DNA]</scope>
</reference>
<comment type="caution">
    <text evidence="2">The sequence shown here is derived from an EMBL/GenBank/DDBJ whole genome shotgun (WGS) entry which is preliminary data.</text>
</comment>
<organism evidence="2 3">
    <name type="scientific">Durusdinium trenchii</name>
    <dbReference type="NCBI Taxonomy" id="1381693"/>
    <lineage>
        <taxon>Eukaryota</taxon>
        <taxon>Sar</taxon>
        <taxon>Alveolata</taxon>
        <taxon>Dinophyceae</taxon>
        <taxon>Suessiales</taxon>
        <taxon>Symbiodiniaceae</taxon>
        <taxon>Durusdinium</taxon>
    </lineage>
</organism>
<dbReference type="Proteomes" id="UP001642484">
    <property type="component" value="Unassembled WGS sequence"/>
</dbReference>
<protein>
    <submittedName>
        <fullName evidence="2">Uncharacterized protein</fullName>
    </submittedName>
</protein>
<keyword evidence="3" id="KW-1185">Reference proteome</keyword>
<proteinExistence type="predicted"/>
<sequence length="290" mass="32259">MSVPQPISELSDSDIDTDHSDKAMGKAMKAVAWSGETGKSCVPTMRGPTKLATKNGGCAKTIDVLEVFSGSGNLSHAIRKQHLTTEEVDLEQCSTHDMSSKDFVMSLKQKAVSQKVQYCHLAPPCNTYSQARYPRVRTIEYPEGIPELTKKDKPVIKLANCITNNTMWFANELIKEKKYVSIENPKTSLLWRTKVFKALRKRHKLIEVVYDNCKYGCSYRKRTSIWSNAPFLAVLARKCACKAKGKAHTILSGWRPKNRSAVMQPTRGTAAYPLPLCSKWAASVSSAVKA</sequence>
<feature type="region of interest" description="Disordered" evidence="1">
    <location>
        <begin position="1"/>
        <end position="20"/>
    </location>
</feature>
<evidence type="ECO:0000313" key="2">
    <source>
        <dbReference type="EMBL" id="CAK8994158.1"/>
    </source>
</evidence>
<evidence type="ECO:0000256" key="1">
    <source>
        <dbReference type="SAM" id="MobiDB-lite"/>
    </source>
</evidence>
<accession>A0ABP0HWU4</accession>